<dbReference type="InterPro" id="IPR007863">
    <property type="entry name" value="Peptidase_M16_C"/>
</dbReference>
<accession>A0A1V4EXF1</accession>
<dbReference type="Pfam" id="PF00675">
    <property type="entry name" value="Peptidase_M16"/>
    <property type="match status" value="1"/>
</dbReference>
<dbReference type="NCBIfam" id="NF047421">
    <property type="entry name" value="YfmH_fam"/>
    <property type="match status" value="1"/>
</dbReference>
<gene>
    <name evidence="3" type="ORF">B2M26_00995</name>
</gene>
<evidence type="ECO:0000259" key="2">
    <source>
        <dbReference type="Pfam" id="PF05193"/>
    </source>
</evidence>
<comment type="caution">
    <text evidence="3">The sequence shown here is derived from an EMBL/GenBank/DDBJ whole genome shotgun (WGS) entry which is preliminary data.</text>
</comment>
<dbReference type="Proteomes" id="UP000190229">
    <property type="component" value="Unassembled WGS sequence"/>
</dbReference>
<feature type="domain" description="Peptidase M16 C-terminal" evidence="2">
    <location>
        <begin position="182"/>
        <end position="361"/>
    </location>
</feature>
<reference evidence="3 4" key="1">
    <citation type="submission" date="2017-02" db="EMBL/GenBank/DDBJ databases">
        <title>Draft genome of Acidibacillus ferrooxidans Huett2.</title>
        <authorList>
            <person name="Schopf S."/>
        </authorList>
    </citation>
    <scope>NUCLEOTIDE SEQUENCE [LARGE SCALE GENOMIC DNA]</scope>
    <source>
        <strain evidence="3 4">Huett2</strain>
    </source>
</reference>
<feature type="domain" description="Peptidase M16 N-terminal" evidence="1">
    <location>
        <begin position="63"/>
        <end position="175"/>
    </location>
</feature>
<organism evidence="3 4">
    <name type="scientific">Ferroacidibacillus organovorans</name>
    <dbReference type="NCBI Taxonomy" id="1765683"/>
    <lineage>
        <taxon>Bacteria</taxon>
        <taxon>Bacillati</taxon>
        <taxon>Bacillota</taxon>
        <taxon>Bacilli</taxon>
        <taxon>Bacillales</taxon>
        <taxon>Alicyclobacillaceae</taxon>
        <taxon>Ferroacidibacillus</taxon>
    </lineage>
</organism>
<dbReference type="GO" id="GO:0046872">
    <property type="term" value="F:metal ion binding"/>
    <property type="evidence" value="ECO:0007669"/>
    <property type="project" value="InterPro"/>
</dbReference>
<dbReference type="InterPro" id="IPR011765">
    <property type="entry name" value="Pept_M16_N"/>
</dbReference>
<dbReference type="Pfam" id="PF05193">
    <property type="entry name" value="Peptidase_M16_C"/>
    <property type="match status" value="1"/>
</dbReference>
<evidence type="ECO:0000259" key="1">
    <source>
        <dbReference type="Pfam" id="PF00675"/>
    </source>
</evidence>
<proteinExistence type="predicted"/>
<dbReference type="SUPFAM" id="SSF63411">
    <property type="entry name" value="LuxS/MPP-like metallohydrolase"/>
    <property type="match status" value="2"/>
</dbReference>
<dbReference type="InterPro" id="IPR050361">
    <property type="entry name" value="MPP/UQCRC_Complex"/>
</dbReference>
<name>A0A1V4EXF1_9BACL</name>
<protein>
    <recommendedName>
        <fullName evidence="5">Zinc protease</fullName>
    </recommendedName>
</protein>
<sequence length="441" mass="50596">MHKTEYKTLQEAVYHQTLDNGLTVYIVHKPDFRQTYASFTTQYGSVDREFVVASRGERVVVPDGIAHFLEHKMFEEEHGDVFQDFARYGAQANAFTTYDTTTYLFSSTANVRENLMTLLDFVQRPYFTDENVEKEKGIIGQEIAMYDEMPNWRCHSNFLRGLYGDHPMGIDIAGTLSSIQKIRKEDLYDCYETFYHPSNMVLFVVGPEIPERVISWVAENQAKKNYTLQKPVQRFLPSAPAQPREQRVESELTMAQPRVLFGFKETWQSPDAKERQLRETAMEVWMESLLGRGSPLYHALMDEGLTDAGFGSDYELTPWYGHSQMGGNSNRPDELVERVLSALNQYGKEGLAQEDFERVRKKAMGRFFSLLDSPQGIAYVYTAQKLRGIDVFTALDVLERMTIDHVMNALRSHVNEEQLTVSLVRPKQPRELVAGKGGTLQ</sequence>
<dbReference type="PANTHER" id="PTHR11851">
    <property type="entry name" value="METALLOPROTEASE"/>
    <property type="match status" value="1"/>
</dbReference>
<keyword evidence="4" id="KW-1185">Reference proteome</keyword>
<dbReference type="AlphaFoldDB" id="A0A1V4EXF1"/>
<dbReference type="Gene3D" id="3.30.830.10">
    <property type="entry name" value="Metalloenzyme, LuxS/M16 peptidase-like"/>
    <property type="match status" value="2"/>
</dbReference>
<evidence type="ECO:0008006" key="5">
    <source>
        <dbReference type="Google" id="ProtNLM"/>
    </source>
</evidence>
<dbReference type="PANTHER" id="PTHR11851:SF134">
    <property type="entry name" value="ZINC-DEPENDENT PROTEASE"/>
    <property type="match status" value="1"/>
</dbReference>
<evidence type="ECO:0000313" key="4">
    <source>
        <dbReference type="Proteomes" id="UP000190229"/>
    </source>
</evidence>
<evidence type="ECO:0000313" key="3">
    <source>
        <dbReference type="EMBL" id="OPG17571.1"/>
    </source>
</evidence>
<dbReference type="InterPro" id="IPR011249">
    <property type="entry name" value="Metalloenz_LuxS/M16"/>
</dbReference>
<dbReference type="RefSeq" id="WP_079289699.1">
    <property type="nucleotide sequence ID" value="NZ_MWPS01000002.1"/>
</dbReference>
<dbReference type="EMBL" id="MWPS01000002">
    <property type="protein sequence ID" value="OPG17571.1"/>
    <property type="molecule type" value="Genomic_DNA"/>
</dbReference>